<accession>R4WCU6</accession>
<keyword evidence="1" id="KW-0732">Signal</keyword>
<dbReference type="AlphaFoldDB" id="R4WCU6"/>
<organism evidence="2">
    <name type="scientific">Riptortus pedestris</name>
    <name type="common">Bean bug</name>
    <dbReference type="NCBI Taxonomy" id="329032"/>
    <lineage>
        <taxon>Eukaryota</taxon>
        <taxon>Metazoa</taxon>
        <taxon>Ecdysozoa</taxon>
        <taxon>Arthropoda</taxon>
        <taxon>Hexapoda</taxon>
        <taxon>Insecta</taxon>
        <taxon>Pterygota</taxon>
        <taxon>Neoptera</taxon>
        <taxon>Paraneoptera</taxon>
        <taxon>Hemiptera</taxon>
        <taxon>Heteroptera</taxon>
        <taxon>Panheteroptera</taxon>
        <taxon>Pentatomomorpha</taxon>
        <taxon>Coreoidea</taxon>
        <taxon>Alydidae</taxon>
        <taxon>Riptortus</taxon>
    </lineage>
</organism>
<feature type="signal peptide" evidence="1">
    <location>
        <begin position="1"/>
        <end position="19"/>
    </location>
</feature>
<sequence>MKMWIILLISSLAIIISTAEEHQTQLEKTQVPCGVAYCNSGLYCCSAAKYVCCPRTYRCCKGIIGFYCCNGPFSLKGKKPVILRSTSLSKANNV</sequence>
<protein>
    <submittedName>
        <fullName evidence="2">Cysteine rich secreted protein</fullName>
    </submittedName>
</protein>
<evidence type="ECO:0000313" key="2">
    <source>
        <dbReference type="EMBL" id="BAN20398.1"/>
    </source>
</evidence>
<evidence type="ECO:0000256" key="1">
    <source>
        <dbReference type="SAM" id="SignalP"/>
    </source>
</evidence>
<reference evidence="2" key="1">
    <citation type="journal article" date="2013" name="PLoS ONE">
        <title>Gene expression in gut symbiotic organ of stinkbug affected by extracellular bacterial symbiont.</title>
        <authorList>
            <person name="Futahashi R."/>
            <person name="Tanaka K."/>
            <person name="Tanahashi M."/>
            <person name="Nikoh N."/>
            <person name="Kikuchi Y."/>
            <person name="Lee B.L."/>
            <person name="Fukatsu T."/>
        </authorList>
    </citation>
    <scope>NUCLEOTIDE SEQUENCE</scope>
    <source>
        <tissue evidence="2">Midgut</tissue>
    </source>
</reference>
<name>R4WCU6_RIPPE</name>
<feature type="chain" id="PRO_5004372124" evidence="1">
    <location>
        <begin position="20"/>
        <end position="94"/>
    </location>
</feature>
<proteinExistence type="evidence at transcript level"/>
<dbReference type="EMBL" id="AK417183">
    <property type="protein sequence ID" value="BAN20398.1"/>
    <property type="molecule type" value="mRNA"/>
</dbReference>